<name>A0A8X6WPU6_9ARAC</name>
<dbReference type="Proteomes" id="UP000886998">
    <property type="component" value="Unassembled WGS sequence"/>
</dbReference>
<reference evidence="1" key="1">
    <citation type="submission" date="2020-08" db="EMBL/GenBank/DDBJ databases">
        <title>Multicomponent nature underlies the extraordinary mechanical properties of spider dragline silk.</title>
        <authorList>
            <person name="Kono N."/>
            <person name="Nakamura H."/>
            <person name="Mori M."/>
            <person name="Yoshida Y."/>
            <person name="Ohtoshi R."/>
            <person name="Malay A.D."/>
            <person name="Moran D.A.P."/>
            <person name="Tomita M."/>
            <person name="Numata K."/>
            <person name="Arakawa K."/>
        </authorList>
    </citation>
    <scope>NUCLEOTIDE SEQUENCE</scope>
</reference>
<dbReference type="EMBL" id="BMAV01000940">
    <property type="protein sequence ID" value="GFY38590.1"/>
    <property type="molecule type" value="Genomic_DNA"/>
</dbReference>
<accession>A0A8X6WPU6</accession>
<evidence type="ECO:0000313" key="2">
    <source>
        <dbReference type="Proteomes" id="UP000886998"/>
    </source>
</evidence>
<gene>
    <name evidence="1" type="ORF">TNIN_158181</name>
</gene>
<keyword evidence="2" id="KW-1185">Reference proteome</keyword>
<dbReference type="AlphaFoldDB" id="A0A8X6WPU6"/>
<protein>
    <submittedName>
        <fullName evidence="1">Uncharacterized protein</fullName>
    </submittedName>
</protein>
<organism evidence="1 2">
    <name type="scientific">Trichonephila inaurata madagascariensis</name>
    <dbReference type="NCBI Taxonomy" id="2747483"/>
    <lineage>
        <taxon>Eukaryota</taxon>
        <taxon>Metazoa</taxon>
        <taxon>Ecdysozoa</taxon>
        <taxon>Arthropoda</taxon>
        <taxon>Chelicerata</taxon>
        <taxon>Arachnida</taxon>
        <taxon>Araneae</taxon>
        <taxon>Araneomorphae</taxon>
        <taxon>Entelegynae</taxon>
        <taxon>Araneoidea</taxon>
        <taxon>Nephilidae</taxon>
        <taxon>Trichonephila</taxon>
        <taxon>Trichonephila inaurata</taxon>
    </lineage>
</organism>
<sequence length="122" mass="14007">MLPNLCLFFVNGRSGSVLKCCVLPKDEEYKRCLRKRKCLFCKGEGGGTEIATWTPYEMPEVPDACGFLEERKRSINIYITTVGPIYFFKTSPRHAGRGKASVFVLTSFIQRFRKMFVTICQF</sequence>
<comment type="caution">
    <text evidence="1">The sequence shown here is derived from an EMBL/GenBank/DDBJ whole genome shotgun (WGS) entry which is preliminary data.</text>
</comment>
<evidence type="ECO:0000313" key="1">
    <source>
        <dbReference type="EMBL" id="GFY38590.1"/>
    </source>
</evidence>
<proteinExistence type="predicted"/>